<dbReference type="InterPro" id="IPR032857">
    <property type="entry name" value="ALKBH4"/>
</dbReference>
<dbReference type="PANTHER" id="PTHR12463:SF1">
    <property type="entry name" value="2-OXOGLUTARATE AND FE-DEPENDENT OXYGENASE FAMILY PROTEIN"/>
    <property type="match status" value="1"/>
</dbReference>
<dbReference type="Pfam" id="PF13532">
    <property type="entry name" value="2OG-FeII_Oxy_2"/>
    <property type="match status" value="1"/>
</dbReference>
<dbReference type="InterPro" id="IPR037151">
    <property type="entry name" value="AlkB-like_sf"/>
</dbReference>
<organism evidence="3 4">
    <name type="scientific">Phyllachora maydis</name>
    <dbReference type="NCBI Taxonomy" id="1825666"/>
    <lineage>
        <taxon>Eukaryota</taxon>
        <taxon>Fungi</taxon>
        <taxon>Dikarya</taxon>
        <taxon>Ascomycota</taxon>
        <taxon>Pezizomycotina</taxon>
        <taxon>Sordariomycetes</taxon>
        <taxon>Sordariomycetidae</taxon>
        <taxon>Phyllachorales</taxon>
        <taxon>Phyllachoraceae</taxon>
        <taxon>Phyllachora</taxon>
    </lineage>
</organism>
<dbReference type="GO" id="GO:0016491">
    <property type="term" value="F:oxidoreductase activity"/>
    <property type="evidence" value="ECO:0007669"/>
    <property type="project" value="TreeGrafter"/>
</dbReference>
<protein>
    <recommendedName>
        <fullName evidence="2">Alpha-ketoglutarate-dependent dioxygenase AlkB-like domain-containing protein</fullName>
    </recommendedName>
</protein>
<evidence type="ECO:0000313" key="3">
    <source>
        <dbReference type="EMBL" id="KAK2071508.1"/>
    </source>
</evidence>
<feature type="compositionally biased region" description="Basic residues" evidence="1">
    <location>
        <begin position="62"/>
        <end position="74"/>
    </location>
</feature>
<evidence type="ECO:0000313" key="4">
    <source>
        <dbReference type="Proteomes" id="UP001217918"/>
    </source>
</evidence>
<dbReference type="AlphaFoldDB" id="A0AAD9MEZ8"/>
<feature type="compositionally biased region" description="Basic and acidic residues" evidence="1">
    <location>
        <begin position="191"/>
        <end position="201"/>
    </location>
</feature>
<dbReference type="Gene3D" id="2.60.120.590">
    <property type="entry name" value="Alpha-ketoglutarate-dependent dioxygenase AlkB-like"/>
    <property type="match status" value="1"/>
</dbReference>
<gene>
    <name evidence="3" type="ORF">P8C59_005927</name>
</gene>
<keyword evidence="4" id="KW-1185">Reference proteome</keyword>
<dbReference type="SUPFAM" id="SSF51197">
    <property type="entry name" value="Clavaminate synthase-like"/>
    <property type="match status" value="1"/>
</dbReference>
<feature type="domain" description="Alpha-ketoglutarate-dependent dioxygenase AlkB-like" evidence="2">
    <location>
        <begin position="24"/>
        <end position="169"/>
    </location>
</feature>
<name>A0AAD9MEZ8_9PEZI</name>
<comment type="caution">
    <text evidence="3">The sequence shown here is derived from an EMBL/GenBank/DDBJ whole genome shotgun (WGS) entry which is preliminary data.</text>
</comment>
<dbReference type="GO" id="GO:0070988">
    <property type="term" value="P:demethylation"/>
    <property type="evidence" value="ECO:0007669"/>
    <property type="project" value="InterPro"/>
</dbReference>
<feature type="compositionally biased region" description="Gly residues" evidence="1">
    <location>
        <begin position="181"/>
        <end position="190"/>
    </location>
</feature>
<evidence type="ECO:0000259" key="2">
    <source>
        <dbReference type="Pfam" id="PF13532"/>
    </source>
</evidence>
<sequence length="230" mass="25351">MAVDNSHPPTKDPENPKIWRWDNGLTLIHDFITRGEEESLIGAFHAAEPREPPPPPATGGPPRRRRRKQAKRVSRHFGHHFDYTTFGASATRRTPVPACVAALLPRLPRARARPPDQFTMQHYPPGAGIPPHVDTHSLFDEALYSLSLGGDVPMLFRRCHAGDARRMRLPKRALQEEEGGAEGAGPGQDGGGDRMSNKRDLNNPPEFLASEAFVLQMAGTASCIMNGARY</sequence>
<feature type="region of interest" description="Disordered" evidence="1">
    <location>
        <begin position="168"/>
        <end position="203"/>
    </location>
</feature>
<feature type="region of interest" description="Disordered" evidence="1">
    <location>
        <begin position="39"/>
        <end position="74"/>
    </location>
</feature>
<accession>A0AAD9MEZ8</accession>
<reference evidence="3" key="1">
    <citation type="journal article" date="2023" name="Mol. Plant Microbe Interact.">
        <title>Elucidating the Obligate Nature and Biological Capacity of an Invasive Fungal Corn Pathogen.</title>
        <authorList>
            <person name="MacCready J.S."/>
            <person name="Roggenkamp E.M."/>
            <person name="Gdanetz K."/>
            <person name="Chilvers M.I."/>
        </authorList>
    </citation>
    <scope>NUCLEOTIDE SEQUENCE</scope>
    <source>
        <strain evidence="3">PM02</strain>
    </source>
</reference>
<evidence type="ECO:0000256" key="1">
    <source>
        <dbReference type="SAM" id="MobiDB-lite"/>
    </source>
</evidence>
<dbReference type="PANTHER" id="PTHR12463">
    <property type="entry name" value="OXYGENASE-RELATED"/>
    <property type="match status" value="1"/>
</dbReference>
<dbReference type="Proteomes" id="UP001217918">
    <property type="component" value="Unassembled WGS sequence"/>
</dbReference>
<dbReference type="GO" id="GO:0032451">
    <property type="term" value="F:demethylase activity"/>
    <property type="evidence" value="ECO:0007669"/>
    <property type="project" value="TreeGrafter"/>
</dbReference>
<proteinExistence type="predicted"/>
<dbReference type="EMBL" id="JAQQPM010000005">
    <property type="protein sequence ID" value="KAK2071508.1"/>
    <property type="molecule type" value="Genomic_DNA"/>
</dbReference>
<dbReference type="InterPro" id="IPR027450">
    <property type="entry name" value="AlkB-like"/>
</dbReference>